<feature type="domain" description="3-oxo-5-alpha-steroid 4-dehydrogenase C-terminal" evidence="10">
    <location>
        <begin position="150"/>
        <end position="300"/>
    </location>
</feature>
<keyword evidence="7" id="KW-0443">Lipid metabolism</keyword>
<dbReference type="OrthoDB" id="540503at2759"/>
<evidence type="ECO:0000256" key="7">
    <source>
        <dbReference type="ARBA" id="ARBA00023098"/>
    </source>
</evidence>
<evidence type="ECO:0000313" key="12">
    <source>
        <dbReference type="Proteomes" id="UP000243052"/>
    </source>
</evidence>
<accession>A0A109UX27</accession>
<organism evidence="11 12">
    <name type="scientific">Eremothecium sinecaudum</name>
    <dbReference type="NCBI Taxonomy" id="45286"/>
    <lineage>
        <taxon>Eukaryota</taxon>
        <taxon>Fungi</taxon>
        <taxon>Dikarya</taxon>
        <taxon>Ascomycota</taxon>
        <taxon>Saccharomycotina</taxon>
        <taxon>Saccharomycetes</taxon>
        <taxon>Saccharomycetales</taxon>
        <taxon>Saccharomycetaceae</taxon>
        <taxon>Eremothecium</taxon>
    </lineage>
</organism>
<dbReference type="AlphaFoldDB" id="A0A109UX27"/>
<reference evidence="11 12" key="1">
    <citation type="submission" date="2016-01" db="EMBL/GenBank/DDBJ databases">
        <title>Genome sequence of the yeast Holleya sinecauda.</title>
        <authorList>
            <person name="Dietrich F.S."/>
        </authorList>
    </citation>
    <scope>NUCLEOTIDE SEQUENCE [LARGE SCALE GENOMIC DNA]</scope>
    <source>
        <strain evidence="11 12">ATCC 58844</strain>
    </source>
</reference>
<dbReference type="PANTHER" id="PTHR10556">
    <property type="entry name" value="3-OXO-5-ALPHA-STEROID 4-DEHYDROGENASE"/>
    <property type="match status" value="1"/>
</dbReference>
<dbReference type="GO" id="GO:0042761">
    <property type="term" value="P:very long-chain fatty acid biosynthetic process"/>
    <property type="evidence" value="ECO:0007669"/>
    <property type="project" value="TreeGrafter"/>
</dbReference>
<protein>
    <submittedName>
        <fullName evidence="11">HBR184Wp</fullName>
    </submittedName>
</protein>
<keyword evidence="6" id="KW-0560">Oxidoreductase</keyword>
<keyword evidence="12" id="KW-1185">Reference proteome</keyword>
<dbReference type="GO" id="GO:0016020">
    <property type="term" value="C:membrane"/>
    <property type="evidence" value="ECO:0007669"/>
    <property type="project" value="UniProtKB-SubCell"/>
</dbReference>
<dbReference type="GeneID" id="28722544"/>
<comment type="similarity">
    <text evidence="2">Belongs to the steroid 5-alpha reductase family.</text>
</comment>
<dbReference type="PROSITE" id="PS50244">
    <property type="entry name" value="S5A_REDUCTASE"/>
    <property type="match status" value="1"/>
</dbReference>
<proteinExistence type="inferred from homology"/>
<evidence type="ECO:0000256" key="3">
    <source>
        <dbReference type="ARBA" id="ARBA00022516"/>
    </source>
</evidence>
<evidence type="ECO:0000256" key="8">
    <source>
        <dbReference type="ARBA" id="ARBA00023136"/>
    </source>
</evidence>
<dbReference type="InterPro" id="IPR001104">
    <property type="entry name" value="3-oxo-5_a-steroid_4-DH_C"/>
</dbReference>
<evidence type="ECO:0000256" key="4">
    <source>
        <dbReference type="ARBA" id="ARBA00022692"/>
    </source>
</evidence>
<evidence type="ECO:0000256" key="2">
    <source>
        <dbReference type="ARBA" id="ARBA00007742"/>
    </source>
</evidence>
<sequence>MPILVKSRSKGLKDVSIASADSLESVLAEVSKANKSISTNRLRLTYQKENKQIPIQSSSFFKEHNEETLYFKDLGPQISWRLVFVVEYFGPILVHSLLYALSRSPEYAYLHSSSVNYDPQLSRLLYLLIIGHYLKREFETFFVHSFSHSTMPLFNLFKNSFHYWVLNGMIALSYFGYGFLLPVDKFADSYVKYRNNMVGFFITSEIWNLYSHVQLRRWGDAQKARGVTARVPINDGIFKYFVSPNYTFEVWAWICFTVISKLNVFSVIFLVVSSVQMYIWAQKKNKNYGTKRAFLIPYIL</sequence>
<dbReference type="STRING" id="45286.A0A109UX27"/>
<dbReference type="GO" id="GO:0016627">
    <property type="term" value="F:oxidoreductase activity, acting on the CH-CH group of donors"/>
    <property type="evidence" value="ECO:0007669"/>
    <property type="project" value="InterPro"/>
</dbReference>
<dbReference type="PANTHER" id="PTHR10556:SF28">
    <property type="entry name" value="VERY-LONG-CHAIN ENOYL-COA REDUCTASE"/>
    <property type="match status" value="1"/>
</dbReference>
<keyword evidence="8 9" id="KW-0472">Membrane</keyword>
<evidence type="ECO:0000256" key="9">
    <source>
        <dbReference type="SAM" id="Phobius"/>
    </source>
</evidence>
<evidence type="ECO:0000256" key="1">
    <source>
        <dbReference type="ARBA" id="ARBA00004141"/>
    </source>
</evidence>
<gene>
    <name evidence="11" type="ORF">AW171_hschr2895</name>
</gene>
<name>A0A109UX27_9SACH</name>
<dbReference type="RefSeq" id="XP_017986081.1">
    <property type="nucleotide sequence ID" value="XM_018130592.1"/>
</dbReference>
<dbReference type="Proteomes" id="UP000243052">
    <property type="component" value="Chromosome ii"/>
</dbReference>
<keyword evidence="3" id="KW-0444">Lipid biosynthesis</keyword>
<evidence type="ECO:0000259" key="10">
    <source>
        <dbReference type="Pfam" id="PF02544"/>
    </source>
</evidence>
<comment type="subcellular location">
    <subcellularLocation>
        <location evidence="1">Membrane</location>
        <topology evidence="1">Multi-pass membrane protein</topology>
    </subcellularLocation>
</comment>
<dbReference type="InterPro" id="IPR039357">
    <property type="entry name" value="SRD5A/TECR"/>
</dbReference>
<keyword evidence="4 9" id="KW-0812">Transmembrane</keyword>
<evidence type="ECO:0000313" key="11">
    <source>
        <dbReference type="EMBL" id="AMD19085.1"/>
    </source>
</evidence>
<evidence type="ECO:0000256" key="5">
    <source>
        <dbReference type="ARBA" id="ARBA00022989"/>
    </source>
</evidence>
<keyword evidence="5 9" id="KW-1133">Transmembrane helix</keyword>
<feature type="transmembrane region" description="Helical" evidence="9">
    <location>
        <begin position="250"/>
        <end position="281"/>
    </location>
</feature>
<dbReference type="Pfam" id="PF02544">
    <property type="entry name" value="Steroid_dh"/>
    <property type="match status" value="1"/>
</dbReference>
<dbReference type="EMBL" id="CP014242">
    <property type="protein sequence ID" value="AMD19085.1"/>
    <property type="molecule type" value="Genomic_DNA"/>
</dbReference>
<evidence type="ECO:0000256" key="6">
    <source>
        <dbReference type="ARBA" id="ARBA00023002"/>
    </source>
</evidence>
<feature type="transmembrane region" description="Helical" evidence="9">
    <location>
        <begin position="161"/>
        <end position="181"/>
    </location>
</feature>